<dbReference type="RefSeq" id="WP_192031560.1">
    <property type="nucleotide sequence ID" value="NZ_JACYTR010000087.1"/>
</dbReference>
<dbReference type="GO" id="GO:0009279">
    <property type="term" value="C:cell outer membrane"/>
    <property type="evidence" value="ECO:0007669"/>
    <property type="project" value="UniProtKB-SubCell"/>
</dbReference>
<evidence type="ECO:0000256" key="5">
    <source>
        <dbReference type="SAM" id="SignalP"/>
    </source>
</evidence>
<keyword evidence="2 4" id="KW-0472">Membrane</keyword>
<keyword evidence="3" id="KW-0998">Cell outer membrane</keyword>
<dbReference type="InterPro" id="IPR006664">
    <property type="entry name" value="OMP_bac"/>
</dbReference>
<evidence type="ECO:0000256" key="4">
    <source>
        <dbReference type="PROSITE-ProRule" id="PRU00473"/>
    </source>
</evidence>
<dbReference type="InterPro" id="IPR036737">
    <property type="entry name" value="OmpA-like_sf"/>
</dbReference>
<dbReference type="CDD" id="cd07185">
    <property type="entry name" value="OmpA_C-like"/>
    <property type="match status" value="1"/>
</dbReference>
<dbReference type="PANTHER" id="PTHR30329">
    <property type="entry name" value="STATOR ELEMENT OF FLAGELLAR MOTOR COMPLEX"/>
    <property type="match status" value="1"/>
</dbReference>
<feature type="chain" id="PRO_5044025656" evidence="5">
    <location>
        <begin position="20"/>
        <end position="217"/>
    </location>
</feature>
<comment type="caution">
    <text evidence="7">The sequence shown here is derived from an EMBL/GenBank/DDBJ whole genome shotgun (WGS) entry which is preliminary data.</text>
</comment>
<gene>
    <name evidence="7" type="ORF">IFO71_20525</name>
</gene>
<dbReference type="AlphaFoldDB" id="A0AAW3ZVQ9"/>
<evidence type="ECO:0000313" key="7">
    <source>
        <dbReference type="EMBL" id="MBD8528141.1"/>
    </source>
</evidence>
<comment type="subcellular location">
    <subcellularLocation>
        <location evidence="1">Cell outer membrane</location>
    </subcellularLocation>
</comment>
<evidence type="ECO:0000256" key="3">
    <source>
        <dbReference type="ARBA" id="ARBA00023237"/>
    </source>
</evidence>
<dbReference type="PRINTS" id="PR01021">
    <property type="entry name" value="OMPADOMAIN"/>
</dbReference>
<dbReference type="InterPro" id="IPR050330">
    <property type="entry name" value="Bact_OuterMem_StrucFunc"/>
</dbReference>
<sequence length="217" mass="23215">MRPIPALSLLLCTAALCSACGQWPARSVRSEPVVAANTAEPAAQKADAETDIPVRKQGLQQTALAMDASAAGYFMDVQQARLQQVAGEQLSLQREPERIIIRLPGPLNFEIGRARLSDPGQGALRQVAAILAEFRASLIAVHGHTDDTGSAEGNLRLSQQRAQSVANVLRLAGVDAQRILVIGHGANKPLTPNIDQASREQNRRVELVIEPIVKSQG</sequence>
<reference evidence="7 8" key="1">
    <citation type="submission" date="2020-09" db="EMBL/GenBank/DDBJ databases">
        <title>Pseudoxanthomonas sp. CAU 1598 isolated from sand of Yaerae Beach.</title>
        <authorList>
            <person name="Kim W."/>
        </authorList>
    </citation>
    <scope>NUCLEOTIDE SEQUENCE [LARGE SCALE GENOMIC DNA]</scope>
    <source>
        <strain evidence="7 8">CAU 1598</strain>
    </source>
</reference>
<name>A0AAW3ZVQ9_9GAMM</name>
<accession>A0AAW3ZVQ9</accession>
<proteinExistence type="predicted"/>
<dbReference type="Proteomes" id="UP000613768">
    <property type="component" value="Unassembled WGS sequence"/>
</dbReference>
<organism evidence="7 8">
    <name type="scientific">Pseudomarimonas arenosa</name>
    <dbReference type="NCBI Taxonomy" id="2774145"/>
    <lineage>
        <taxon>Bacteria</taxon>
        <taxon>Pseudomonadati</taxon>
        <taxon>Pseudomonadota</taxon>
        <taxon>Gammaproteobacteria</taxon>
        <taxon>Lysobacterales</taxon>
        <taxon>Lysobacteraceae</taxon>
        <taxon>Pseudomarimonas</taxon>
    </lineage>
</organism>
<keyword evidence="5" id="KW-0732">Signal</keyword>
<dbReference type="PROSITE" id="PS51123">
    <property type="entry name" value="OMPA_2"/>
    <property type="match status" value="1"/>
</dbReference>
<dbReference type="Gene3D" id="3.30.1330.60">
    <property type="entry name" value="OmpA-like domain"/>
    <property type="match status" value="1"/>
</dbReference>
<dbReference type="Pfam" id="PF00691">
    <property type="entry name" value="OmpA"/>
    <property type="match status" value="1"/>
</dbReference>
<evidence type="ECO:0000259" key="6">
    <source>
        <dbReference type="PROSITE" id="PS51123"/>
    </source>
</evidence>
<dbReference type="EMBL" id="JACYTR010000087">
    <property type="protein sequence ID" value="MBD8528141.1"/>
    <property type="molecule type" value="Genomic_DNA"/>
</dbReference>
<feature type="signal peptide" evidence="5">
    <location>
        <begin position="1"/>
        <end position="19"/>
    </location>
</feature>
<evidence type="ECO:0000313" key="8">
    <source>
        <dbReference type="Proteomes" id="UP000613768"/>
    </source>
</evidence>
<feature type="domain" description="OmpA-like" evidence="6">
    <location>
        <begin position="96"/>
        <end position="213"/>
    </location>
</feature>
<dbReference type="PANTHER" id="PTHR30329:SF21">
    <property type="entry name" value="LIPOPROTEIN YIAD-RELATED"/>
    <property type="match status" value="1"/>
</dbReference>
<evidence type="ECO:0000256" key="1">
    <source>
        <dbReference type="ARBA" id="ARBA00004442"/>
    </source>
</evidence>
<dbReference type="SUPFAM" id="SSF103088">
    <property type="entry name" value="OmpA-like"/>
    <property type="match status" value="1"/>
</dbReference>
<keyword evidence="8" id="KW-1185">Reference proteome</keyword>
<evidence type="ECO:0000256" key="2">
    <source>
        <dbReference type="ARBA" id="ARBA00023136"/>
    </source>
</evidence>
<dbReference type="InterPro" id="IPR006665">
    <property type="entry name" value="OmpA-like"/>
</dbReference>
<protein>
    <submittedName>
        <fullName evidence="7">OmpA family protein</fullName>
    </submittedName>
</protein>